<evidence type="ECO:0000313" key="4">
    <source>
        <dbReference type="Proteomes" id="UP000694419"/>
    </source>
</evidence>
<dbReference type="SUPFAM" id="SSF48371">
    <property type="entry name" value="ARM repeat"/>
    <property type="match status" value="1"/>
</dbReference>
<evidence type="ECO:0000259" key="2">
    <source>
        <dbReference type="Pfam" id="PF04063"/>
    </source>
</evidence>
<proteinExistence type="predicted"/>
<organism evidence="3 4">
    <name type="scientific">Calidris pygmaea</name>
    <name type="common">Spoon-billed sandpiper</name>
    <dbReference type="NCBI Taxonomy" id="425635"/>
    <lineage>
        <taxon>Eukaryota</taxon>
        <taxon>Metazoa</taxon>
        <taxon>Chordata</taxon>
        <taxon>Craniata</taxon>
        <taxon>Vertebrata</taxon>
        <taxon>Euteleostomi</taxon>
        <taxon>Archelosauria</taxon>
        <taxon>Archosauria</taxon>
        <taxon>Dinosauria</taxon>
        <taxon>Saurischia</taxon>
        <taxon>Theropoda</taxon>
        <taxon>Coelurosauria</taxon>
        <taxon>Aves</taxon>
        <taxon>Neognathae</taxon>
        <taxon>Neoaves</taxon>
        <taxon>Charadriiformes</taxon>
        <taxon>Scolopacidae</taxon>
        <taxon>Calidris</taxon>
    </lineage>
</organism>
<evidence type="ECO:0000256" key="1">
    <source>
        <dbReference type="SAM" id="MobiDB-lite"/>
    </source>
</evidence>
<accession>A0A8C3JYJ2</accession>
<reference evidence="3" key="1">
    <citation type="submission" date="2025-08" db="UniProtKB">
        <authorList>
            <consortium name="Ensembl"/>
        </authorList>
    </citation>
    <scope>IDENTIFICATION</scope>
</reference>
<dbReference type="Ensembl" id="ENSCPGT00000016844.1">
    <property type="protein sequence ID" value="ENSCPGP00000015383.1"/>
    <property type="gene ID" value="ENSCPGG00000010841.1"/>
</dbReference>
<name>A0A8C3JYJ2_9CHAR</name>
<feature type="region of interest" description="Disordered" evidence="1">
    <location>
        <begin position="1"/>
        <end position="69"/>
    </location>
</feature>
<sequence>MVGRRRPCPPPATGTRTRRRRRARGGGAPPRCGRGRVAPGGSSLPSSPPVPPPLAASPQLIGSAPPAPRSLAPGCQVTPAILAAAVMAAEEAVEAAMAELAALLAPGAGEAARAGAAEAALALSGSPAGRRLLAGRPEALSALLELAAGPGPPAACSAQACLVNVSAEAAARRPLLGSLPALLGLLPGGPACGVLANLCRERGAARRVLRALRERGCGLGPLLQALGEPQPPPQLGPLLCNLSQLPEGRRGLLDRSRYGSGVMTGGVWGCPPVPVCPPPSRCDRPSSRRRSVQRLLPFTQYKDSTVHRRGIVGALRNCCFEYEDHEWLLSEEVDILPFLLLPLAGPEEFPEDEMERLPVDLQYLPPDKQREEEPDIRKMLLEAIMLVGPSGGNGSGAEPGGACIRGVLEGGESSRRSCEGWTSIGDTSHHTRLLQARSNLPLNPSRDGAATASLGNLGQALTTLRGGRISSPYFT</sequence>
<dbReference type="AlphaFoldDB" id="A0A8C3JYJ2"/>
<feature type="compositionally biased region" description="Pro residues" evidence="1">
    <location>
        <begin position="46"/>
        <end position="55"/>
    </location>
</feature>
<reference evidence="3" key="2">
    <citation type="submission" date="2025-09" db="UniProtKB">
        <authorList>
            <consortium name="Ensembl"/>
        </authorList>
    </citation>
    <scope>IDENTIFICATION</scope>
</reference>
<dbReference type="InterPro" id="IPR007205">
    <property type="entry name" value="Protein_HGH1_N"/>
</dbReference>
<dbReference type="PANTHER" id="PTHR13387:SF9">
    <property type="entry name" value="PROTEIN HGH1 HOMOLOG"/>
    <property type="match status" value="1"/>
</dbReference>
<dbReference type="InterPro" id="IPR016024">
    <property type="entry name" value="ARM-type_fold"/>
</dbReference>
<dbReference type="PANTHER" id="PTHR13387">
    <property type="entry name" value="PROTEIN HGH1 HOMOLOG"/>
    <property type="match status" value="1"/>
</dbReference>
<keyword evidence="4" id="KW-1185">Reference proteome</keyword>
<feature type="compositionally biased region" description="Low complexity" evidence="1">
    <location>
        <begin position="29"/>
        <end position="45"/>
    </location>
</feature>
<dbReference type="InterPro" id="IPR039717">
    <property type="entry name" value="Hgh1"/>
</dbReference>
<dbReference type="Pfam" id="PF04063">
    <property type="entry name" value="DUF383"/>
    <property type="match status" value="1"/>
</dbReference>
<feature type="domain" description="Protein HGH1 N-terminal" evidence="2">
    <location>
        <begin position="235"/>
        <end position="378"/>
    </location>
</feature>
<dbReference type="Proteomes" id="UP000694419">
    <property type="component" value="Unplaced"/>
</dbReference>
<protein>
    <submittedName>
        <fullName evidence="3">HGH1 homolog</fullName>
    </submittedName>
</protein>
<dbReference type="InterPro" id="IPR011989">
    <property type="entry name" value="ARM-like"/>
</dbReference>
<dbReference type="Gene3D" id="1.25.10.10">
    <property type="entry name" value="Leucine-rich Repeat Variant"/>
    <property type="match status" value="1"/>
</dbReference>
<evidence type="ECO:0000313" key="3">
    <source>
        <dbReference type="Ensembl" id="ENSCPGP00000015383.1"/>
    </source>
</evidence>